<name>A0A9P3UP00_LYOSH</name>
<keyword evidence="1" id="KW-0175">Coiled coil</keyword>
<comment type="caution">
    <text evidence="3">The sequence shown here is derived from an EMBL/GenBank/DDBJ whole genome shotgun (WGS) entry which is preliminary data.</text>
</comment>
<gene>
    <name evidence="3" type="ORF">LshimejAT787_1101890</name>
</gene>
<feature type="compositionally biased region" description="Basic and acidic residues" evidence="2">
    <location>
        <begin position="792"/>
        <end position="806"/>
    </location>
</feature>
<feature type="region of interest" description="Disordered" evidence="2">
    <location>
        <begin position="762"/>
        <end position="866"/>
    </location>
</feature>
<feature type="compositionally biased region" description="Low complexity" evidence="2">
    <location>
        <begin position="834"/>
        <end position="860"/>
    </location>
</feature>
<feature type="compositionally biased region" description="Low complexity" evidence="2">
    <location>
        <begin position="889"/>
        <end position="906"/>
    </location>
</feature>
<reference evidence="3" key="1">
    <citation type="submission" date="2022-07" db="EMBL/GenBank/DDBJ databases">
        <title>The genome of Lyophyllum shimeji provides insight into the initial evolution of ectomycorrhizal fungal genome.</title>
        <authorList>
            <person name="Kobayashi Y."/>
            <person name="Shibata T."/>
            <person name="Hirakawa H."/>
            <person name="Shigenobu S."/>
            <person name="Nishiyama T."/>
            <person name="Yamada A."/>
            <person name="Hasebe M."/>
            <person name="Kawaguchi M."/>
        </authorList>
    </citation>
    <scope>NUCLEOTIDE SEQUENCE</scope>
    <source>
        <strain evidence="3">AT787</strain>
    </source>
</reference>
<dbReference type="Proteomes" id="UP001063166">
    <property type="component" value="Unassembled WGS sequence"/>
</dbReference>
<feature type="compositionally biased region" description="Low complexity" evidence="2">
    <location>
        <begin position="988"/>
        <end position="1000"/>
    </location>
</feature>
<feature type="compositionally biased region" description="Pro residues" evidence="2">
    <location>
        <begin position="266"/>
        <end position="280"/>
    </location>
</feature>
<evidence type="ECO:0000313" key="4">
    <source>
        <dbReference type="Proteomes" id="UP001063166"/>
    </source>
</evidence>
<evidence type="ECO:0000256" key="2">
    <source>
        <dbReference type="SAM" id="MobiDB-lite"/>
    </source>
</evidence>
<dbReference type="EMBL" id="BRPK01000011">
    <property type="protein sequence ID" value="GLB42174.1"/>
    <property type="molecule type" value="Genomic_DNA"/>
</dbReference>
<feature type="compositionally biased region" description="Polar residues" evidence="2">
    <location>
        <begin position="818"/>
        <end position="832"/>
    </location>
</feature>
<feature type="region of interest" description="Disordered" evidence="2">
    <location>
        <begin position="259"/>
        <end position="311"/>
    </location>
</feature>
<evidence type="ECO:0000313" key="3">
    <source>
        <dbReference type="EMBL" id="GLB42174.1"/>
    </source>
</evidence>
<accession>A0A9P3UP00</accession>
<feature type="region of interest" description="Disordered" evidence="2">
    <location>
        <begin position="522"/>
        <end position="560"/>
    </location>
</feature>
<evidence type="ECO:0000256" key="1">
    <source>
        <dbReference type="SAM" id="Coils"/>
    </source>
</evidence>
<organism evidence="3 4">
    <name type="scientific">Lyophyllum shimeji</name>
    <name type="common">Hon-shimeji</name>
    <name type="synonym">Tricholoma shimeji</name>
    <dbReference type="NCBI Taxonomy" id="47721"/>
    <lineage>
        <taxon>Eukaryota</taxon>
        <taxon>Fungi</taxon>
        <taxon>Dikarya</taxon>
        <taxon>Basidiomycota</taxon>
        <taxon>Agaricomycotina</taxon>
        <taxon>Agaricomycetes</taxon>
        <taxon>Agaricomycetidae</taxon>
        <taxon>Agaricales</taxon>
        <taxon>Tricholomatineae</taxon>
        <taxon>Lyophyllaceae</taxon>
        <taxon>Lyophyllum</taxon>
    </lineage>
</organism>
<feature type="region of interest" description="Disordered" evidence="2">
    <location>
        <begin position="1"/>
        <end position="140"/>
    </location>
</feature>
<sequence length="1140" mass="121598">MKTTGTGSKHSPISIDDSEDEVVQELVGQSCLDSNTSSPNQLLTGDSRNKRPGNLMAVGQYLHAGPDGKRPQKRKRATNDLQSGPVAGPSQPRHPLPNQPAAAPMSKKARKRQRRLERQALDTETRSSKHQAWANGVHYLPPDLTPSQMLQSWPTKGNGLGDPRVQVELPGSLPPYGVPLHIVQARYPAQSQSVSSSAWVASMARAAETPAQEAPSPLEPYPFVPKWPDFHQSSPPPAPQHTKPPLALWAARPTQIKPAESLSLPDHPPAPAPPPAPPPIQTIGMKPEQDPSSKHGLYQIPPGAPSPTGNAAPYIPNPARTLVMEQLPKSHRTTDFVNSWSKSASGAYPVYVHVDPPAARALIEFATAELARKAWSSPRLGAALVGLKTNQLKGRPREDLIKVWWYRVDGVGANAGVGEIEEGEIEGDAAEKEVEVPVKKETKKERKARLAKERQAKQKVLQQAKAKAAPLQTPTQTTAVVTPPETSIPNGLLAAPPLPLPPNPTLLSHGFPYYPAMPIPQAPSHPLPHHRPHLHPQAAAESSHLPQSAFAAQSRPKHELPRRPAAHILHEQVASRNALAQNGTISSTIASSRSPSSSQLSPEFIIPQVTIPKKSKASPDHGDITVDDDMDLESPQAKRAQFDFSLPAAPLKGVSPSLLSLAPSAVRAGAARDVDHTVDVTAVNNSGGTSITEVSPTVLLDPVPPPVSSITPPSTSDTLPLEARAMRDGTKDTPKGPSHAKRSLLVRQKALAERIAQTKRELGLISTPTSDPSVPTIDVSIPRTASPVPSGAEERSDKQAMEDRLRSLVLKSQRNKGKTSVSPTLSRSTGTADPSPMSPTLTSTATSSSGSAVSSRPAPSTASALGSHSFSLDDLAVSFITETIETIKATPTPTPSTAATESLPTPVATPGTVPLARTNSKLTSGVVTTNSAAAMKLELAAKQKRLEAQIAETKVLMARLEQARTKQERDSILALMRERSRNMADENGGATTGTATAPRAAPTPVPTPKMASHSGNAISNVKSNTRANQAQAQVVKKWPVAYEHAGVLIVSDDEEDDESDPGLRRIRRDRRPAARASSHASKLDVRSVPEGSESAEMSGPRDLGLSRKTLSVICPSRIDCNYRSDWLSDTIVVHECFPEA</sequence>
<feature type="coiled-coil region" evidence="1">
    <location>
        <begin position="932"/>
        <end position="970"/>
    </location>
</feature>
<keyword evidence="4" id="KW-1185">Reference proteome</keyword>
<feature type="compositionally biased region" description="Polar residues" evidence="2">
    <location>
        <begin position="31"/>
        <end position="46"/>
    </location>
</feature>
<feature type="region of interest" description="Disordered" evidence="2">
    <location>
        <begin position="980"/>
        <end position="1017"/>
    </location>
</feature>
<feature type="region of interest" description="Disordered" evidence="2">
    <location>
        <begin position="888"/>
        <end position="916"/>
    </location>
</feature>
<dbReference type="OrthoDB" id="2804702at2759"/>
<protein>
    <submittedName>
        <fullName evidence="3">Uncharacterized protein</fullName>
    </submittedName>
</protein>
<feature type="region of interest" description="Disordered" evidence="2">
    <location>
        <begin position="1052"/>
        <end position="1102"/>
    </location>
</feature>
<proteinExistence type="predicted"/>
<dbReference type="AlphaFoldDB" id="A0A9P3UP00"/>
<feature type="compositionally biased region" description="Polar residues" evidence="2">
    <location>
        <begin position="1"/>
        <end position="11"/>
    </location>
</feature>
<feature type="region of interest" description="Disordered" evidence="2">
    <location>
        <begin position="210"/>
        <end position="244"/>
    </location>
</feature>
<feature type="compositionally biased region" description="Basic and acidic residues" evidence="2">
    <location>
        <begin position="116"/>
        <end position="127"/>
    </location>
</feature>